<proteinExistence type="predicted"/>
<keyword evidence="1" id="KW-1133">Transmembrane helix</keyword>
<feature type="transmembrane region" description="Helical" evidence="1">
    <location>
        <begin position="36"/>
        <end position="58"/>
    </location>
</feature>
<comment type="caution">
    <text evidence="2">The sequence shown here is derived from an EMBL/GenBank/DDBJ whole genome shotgun (WGS) entry which is preliminary data.</text>
</comment>
<dbReference type="Proteomes" id="UP001198182">
    <property type="component" value="Unassembled WGS sequence"/>
</dbReference>
<dbReference type="AlphaFoldDB" id="A0AAE3JFI4"/>
<name>A0AAE3JFI4_9FIRM</name>
<protein>
    <submittedName>
        <fullName evidence="2">Uncharacterized protein</fullName>
    </submittedName>
</protein>
<gene>
    <name evidence="2" type="ORF">LKD81_14610</name>
</gene>
<evidence type="ECO:0000313" key="3">
    <source>
        <dbReference type="Proteomes" id="UP001198182"/>
    </source>
</evidence>
<sequence length="59" mass="6418">MMKFLKKLMIYSVTLAALILVALAVALVNWPEYDATWLVLQIPAVLVGGGWLVAFVAAN</sequence>
<organism evidence="2 3">
    <name type="scientific">Hominifimenecus microfluidus</name>
    <dbReference type="NCBI Taxonomy" id="2885348"/>
    <lineage>
        <taxon>Bacteria</taxon>
        <taxon>Bacillati</taxon>
        <taxon>Bacillota</taxon>
        <taxon>Clostridia</taxon>
        <taxon>Lachnospirales</taxon>
        <taxon>Lachnospiraceae</taxon>
        <taxon>Hominifimenecus</taxon>
    </lineage>
</organism>
<dbReference type="EMBL" id="JAJEQR010000055">
    <property type="protein sequence ID" value="MCC2232209.1"/>
    <property type="molecule type" value="Genomic_DNA"/>
</dbReference>
<keyword evidence="3" id="KW-1185">Reference proteome</keyword>
<evidence type="ECO:0000313" key="2">
    <source>
        <dbReference type="EMBL" id="MCC2232209.1"/>
    </source>
</evidence>
<reference evidence="2" key="1">
    <citation type="submission" date="2021-10" db="EMBL/GenBank/DDBJ databases">
        <title>Anaerobic single-cell dispensing facilitates the cultivation of human gut bacteria.</title>
        <authorList>
            <person name="Afrizal A."/>
        </authorList>
    </citation>
    <scope>NUCLEOTIDE SEQUENCE</scope>
    <source>
        <strain evidence="2">CLA-AA-H215</strain>
    </source>
</reference>
<evidence type="ECO:0000256" key="1">
    <source>
        <dbReference type="SAM" id="Phobius"/>
    </source>
</evidence>
<dbReference type="RefSeq" id="WP_308454645.1">
    <property type="nucleotide sequence ID" value="NZ_JAJEQR010000055.1"/>
</dbReference>
<keyword evidence="1" id="KW-0812">Transmembrane</keyword>
<accession>A0AAE3JFI4</accession>
<keyword evidence="1" id="KW-0472">Membrane</keyword>